<feature type="transmembrane region" description="Helical" evidence="7">
    <location>
        <begin position="463"/>
        <end position="480"/>
    </location>
</feature>
<evidence type="ECO:0000313" key="9">
    <source>
        <dbReference type="EMBL" id="KAI5340593.1"/>
    </source>
</evidence>
<feature type="region of interest" description="Disordered" evidence="6">
    <location>
        <begin position="137"/>
        <end position="160"/>
    </location>
</feature>
<feature type="transmembrane region" description="Helical" evidence="7">
    <location>
        <begin position="303"/>
        <end position="323"/>
    </location>
</feature>
<feature type="transmembrane region" description="Helical" evidence="7">
    <location>
        <begin position="330"/>
        <end position="352"/>
    </location>
</feature>
<keyword evidence="5 7" id="KW-0472">Membrane</keyword>
<dbReference type="InterPro" id="IPR050925">
    <property type="entry name" value="Rhomboid_protease_S54"/>
</dbReference>
<organism evidence="9 10">
    <name type="scientific">Prunus dulcis</name>
    <name type="common">Almond</name>
    <name type="synonym">Amygdalus dulcis</name>
    <dbReference type="NCBI Taxonomy" id="3755"/>
    <lineage>
        <taxon>Eukaryota</taxon>
        <taxon>Viridiplantae</taxon>
        <taxon>Streptophyta</taxon>
        <taxon>Embryophyta</taxon>
        <taxon>Tracheophyta</taxon>
        <taxon>Spermatophyta</taxon>
        <taxon>Magnoliopsida</taxon>
        <taxon>eudicotyledons</taxon>
        <taxon>Gunneridae</taxon>
        <taxon>Pentapetalae</taxon>
        <taxon>rosids</taxon>
        <taxon>fabids</taxon>
        <taxon>Rosales</taxon>
        <taxon>Rosaceae</taxon>
        <taxon>Amygdaloideae</taxon>
        <taxon>Amygdaleae</taxon>
        <taxon>Prunus</taxon>
    </lineage>
</organism>
<keyword evidence="10" id="KW-1185">Reference proteome</keyword>
<feature type="domain" description="Peptidase S54 rhomboid" evidence="8">
    <location>
        <begin position="294"/>
        <end position="432"/>
    </location>
</feature>
<sequence length="493" mass="54759">MEFVHANHISGEPLLCKFKLISILENLGIEEFMAVVPICYKIPYKGNAQLNHYAMRQSDMSSNMCRNWHISSFLSTDVLTQKKTREASASKELESHPSFILANNERKQNIGMVWYASDSGTNEKQLRSLDSYLGKLQNGTNLPADKSNRTREPLTRNGQLRLKKGLESLDGYFGKLNKDGDSENYTFSSVDLTEDNPTEKLSSINQDSEKSDEREEQKSYRNPVSTRNDHGPQSSQDSLQYNEISDLYLISILGSINIAVFLFEIASPVRSSDLGLFSLPLLYGAKINDLILVGEWWRLVTPMFLHSGLCHIVVGCWGLVTFGPKVCRGYGSFTFFLIFVLGGISGNLISFLHTPEPTVGGTGPIFAMMGAWLTYQVQNKDIISKEVSEGMFRKAVIATLLSFTLSCFGPIDDWTHLGAAFTGVAYGFLTCPTLQLDDASSSTSGQEEGITLVRSYADPCKSLFFFTLFALVLTCLLFFVEPPLNVIASDTSL</sequence>
<evidence type="ECO:0000256" key="5">
    <source>
        <dbReference type="ARBA" id="ARBA00023136"/>
    </source>
</evidence>
<dbReference type="PANTHER" id="PTHR43731">
    <property type="entry name" value="RHOMBOID PROTEASE"/>
    <property type="match status" value="1"/>
</dbReference>
<dbReference type="AlphaFoldDB" id="A0AAD4WBT9"/>
<feature type="compositionally biased region" description="Polar residues" evidence="6">
    <location>
        <begin position="220"/>
        <end position="237"/>
    </location>
</feature>
<dbReference type="EMBL" id="JAJFAZ020000003">
    <property type="protein sequence ID" value="KAI5340593.1"/>
    <property type="molecule type" value="Genomic_DNA"/>
</dbReference>
<name>A0AAD4WBT9_PRUDU</name>
<feature type="transmembrane region" description="Helical" evidence="7">
    <location>
        <begin position="247"/>
        <end position="267"/>
    </location>
</feature>
<feature type="compositionally biased region" description="Basic and acidic residues" evidence="6">
    <location>
        <begin position="207"/>
        <end position="219"/>
    </location>
</feature>
<protein>
    <recommendedName>
        <fullName evidence="8">Peptidase S54 rhomboid domain-containing protein</fullName>
    </recommendedName>
</protein>
<evidence type="ECO:0000313" key="10">
    <source>
        <dbReference type="Proteomes" id="UP001054821"/>
    </source>
</evidence>
<feature type="region of interest" description="Disordered" evidence="6">
    <location>
        <begin position="187"/>
        <end position="237"/>
    </location>
</feature>
<dbReference type="GO" id="GO:0016020">
    <property type="term" value="C:membrane"/>
    <property type="evidence" value="ECO:0007669"/>
    <property type="project" value="UniProtKB-SubCell"/>
</dbReference>
<keyword evidence="4 7" id="KW-1133">Transmembrane helix</keyword>
<feature type="transmembrane region" description="Helical" evidence="7">
    <location>
        <begin position="358"/>
        <end position="375"/>
    </location>
</feature>
<comment type="subcellular location">
    <subcellularLocation>
        <location evidence="1">Membrane</location>
        <topology evidence="1">Multi-pass membrane protein</topology>
    </subcellularLocation>
</comment>
<evidence type="ECO:0000256" key="4">
    <source>
        <dbReference type="ARBA" id="ARBA00022989"/>
    </source>
</evidence>
<reference evidence="9 10" key="1">
    <citation type="journal article" date="2022" name="G3 (Bethesda)">
        <title>Whole-genome sequence and methylome profiling of the almond [Prunus dulcis (Mill.) D.A. Webb] cultivar 'Nonpareil'.</title>
        <authorList>
            <person name="D'Amico-Willman K.M."/>
            <person name="Ouma W.Z."/>
            <person name="Meulia T."/>
            <person name="Sideli G.M."/>
            <person name="Gradziel T.M."/>
            <person name="Fresnedo-Ramirez J."/>
        </authorList>
    </citation>
    <scope>NUCLEOTIDE SEQUENCE [LARGE SCALE GENOMIC DNA]</scope>
    <source>
        <strain evidence="9">Clone GOH B32 T37-40</strain>
    </source>
</reference>
<comment type="similarity">
    <text evidence="2">Belongs to the peptidase S54 family.</text>
</comment>
<gene>
    <name evidence="9" type="ORF">L3X38_019867</name>
</gene>
<dbReference type="Pfam" id="PF01694">
    <property type="entry name" value="Rhomboid"/>
    <property type="match status" value="1"/>
</dbReference>
<dbReference type="Gene3D" id="1.20.1540.10">
    <property type="entry name" value="Rhomboid-like"/>
    <property type="match status" value="1"/>
</dbReference>
<dbReference type="PANTHER" id="PTHR43731:SF30">
    <property type="entry name" value="RHOMBOID-LIKE PROTEIN 9, CHLOROPLASTIC"/>
    <property type="match status" value="1"/>
</dbReference>
<proteinExistence type="inferred from homology"/>
<evidence type="ECO:0000256" key="1">
    <source>
        <dbReference type="ARBA" id="ARBA00004141"/>
    </source>
</evidence>
<evidence type="ECO:0000256" key="7">
    <source>
        <dbReference type="SAM" id="Phobius"/>
    </source>
</evidence>
<keyword evidence="3 7" id="KW-0812">Transmembrane</keyword>
<dbReference type="GO" id="GO:0004252">
    <property type="term" value="F:serine-type endopeptidase activity"/>
    <property type="evidence" value="ECO:0007669"/>
    <property type="project" value="InterPro"/>
</dbReference>
<dbReference type="FunFam" id="1.20.1540.10:FF:000017">
    <property type="entry name" value="RHOMBOID-like protein 9, chloroplastic"/>
    <property type="match status" value="1"/>
</dbReference>
<evidence type="ECO:0000259" key="8">
    <source>
        <dbReference type="Pfam" id="PF01694"/>
    </source>
</evidence>
<accession>A0AAD4WBT9</accession>
<evidence type="ECO:0000256" key="3">
    <source>
        <dbReference type="ARBA" id="ARBA00022692"/>
    </source>
</evidence>
<dbReference type="InterPro" id="IPR035952">
    <property type="entry name" value="Rhomboid-like_sf"/>
</dbReference>
<comment type="caution">
    <text evidence="9">The sequence shown here is derived from an EMBL/GenBank/DDBJ whole genome shotgun (WGS) entry which is preliminary data.</text>
</comment>
<evidence type="ECO:0000256" key="6">
    <source>
        <dbReference type="SAM" id="MobiDB-lite"/>
    </source>
</evidence>
<dbReference type="InterPro" id="IPR022764">
    <property type="entry name" value="Peptidase_S54_rhomboid_dom"/>
</dbReference>
<dbReference type="SUPFAM" id="SSF144091">
    <property type="entry name" value="Rhomboid-like"/>
    <property type="match status" value="1"/>
</dbReference>
<dbReference type="Proteomes" id="UP001054821">
    <property type="component" value="Chromosome 3"/>
</dbReference>
<evidence type="ECO:0000256" key="2">
    <source>
        <dbReference type="ARBA" id="ARBA00009045"/>
    </source>
</evidence>